<reference evidence="2" key="1">
    <citation type="submission" date="2016-04" db="EMBL/GenBank/DDBJ databases">
        <title>Complete Genome Sequences of Twelve Strains of a Stable Defined Moderately Diverse Mouse Microbiota 2 (sDMDMm2).</title>
        <authorList>
            <person name="Uchimura Y."/>
            <person name="Wyss M."/>
            <person name="Brugiroux S."/>
            <person name="Limenitakis J.P."/>
            <person name="Stecher B."/>
            <person name="McCoy K.D."/>
            <person name="Macpherson A.J."/>
        </authorList>
    </citation>
    <scope>NUCLEOTIDE SEQUENCE [LARGE SCALE GENOMIC DNA]</scope>
    <source>
        <strain evidence="2">I48</strain>
    </source>
</reference>
<dbReference type="RefSeq" id="WP_065538090.1">
    <property type="nucleotide sequence ID" value="NZ_CARILY010000016.1"/>
</dbReference>
<evidence type="ECO:0000313" key="2">
    <source>
        <dbReference type="Proteomes" id="UP000092631"/>
    </source>
</evidence>
<sequence>MKPLRITRFLLLIPMTTFCVWMLNSCQVVELVISGTTYYETEITTKDNQLIAGQIGGQRSSNLPSGTKTISIKTEEGRKKIKSEEIKYMTLARKNHPEKRQTLVYAEFKMPYTKKGEQKFRTFKNWQVLNSAGDHLLLTAYGHTYSLAKDGALIITYSRDEGIQYCIQRQSDDCPIFIGRSISSRSYMRKQWQAYLADDPVLCEKIAKKEIDAFDFTAITEQYNPVSK</sequence>
<dbReference type="OrthoDB" id="1066128at2"/>
<keyword evidence="2" id="KW-1185">Reference proteome</keyword>
<dbReference type="AlphaFoldDB" id="A0A1C7GYV4"/>
<name>A0A1C7GYV4_9BACE</name>
<dbReference type="Proteomes" id="UP000092631">
    <property type="component" value="Chromosome"/>
</dbReference>
<gene>
    <name evidence="1" type="ORF">A4V03_04325</name>
</gene>
<evidence type="ECO:0000313" key="1">
    <source>
        <dbReference type="EMBL" id="ANU56896.1"/>
    </source>
</evidence>
<proteinExistence type="predicted"/>
<dbReference type="KEGG" id="bcae:A4V03_04325"/>
<organism evidence="1 2">
    <name type="scientific">Bacteroides caecimuris</name>
    <dbReference type="NCBI Taxonomy" id="1796613"/>
    <lineage>
        <taxon>Bacteria</taxon>
        <taxon>Pseudomonadati</taxon>
        <taxon>Bacteroidota</taxon>
        <taxon>Bacteroidia</taxon>
        <taxon>Bacteroidales</taxon>
        <taxon>Bacteroidaceae</taxon>
        <taxon>Bacteroides</taxon>
    </lineage>
</organism>
<dbReference type="GeneID" id="82186358"/>
<accession>A0A1C7GYV4</accession>
<dbReference type="EMBL" id="CP015401">
    <property type="protein sequence ID" value="ANU56896.1"/>
    <property type="molecule type" value="Genomic_DNA"/>
</dbReference>
<protein>
    <submittedName>
        <fullName evidence="1">Uncharacterized protein</fullName>
    </submittedName>
</protein>